<dbReference type="GO" id="GO:0003700">
    <property type="term" value="F:DNA-binding transcription factor activity"/>
    <property type="evidence" value="ECO:0007669"/>
    <property type="project" value="InterPro"/>
</dbReference>
<protein>
    <submittedName>
        <fullName evidence="5">LysR family transcriptional regulator</fullName>
    </submittedName>
</protein>
<dbReference type="KEGG" id="acip:CBP36_10820"/>
<dbReference type="GO" id="GO:0043565">
    <property type="term" value="F:sequence-specific DNA binding"/>
    <property type="evidence" value="ECO:0007669"/>
    <property type="project" value="TreeGrafter"/>
</dbReference>
<evidence type="ECO:0000256" key="3">
    <source>
        <dbReference type="ARBA" id="ARBA00023125"/>
    </source>
</evidence>
<evidence type="ECO:0000256" key="1">
    <source>
        <dbReference type="ARBA" id="ARBA00009437"/>
    </source>
</evidence>
<dbReference type="Proteomes" id="UP000194440">
    <property type="component" value="Chromosome"/>
</dbReference>
<keyword evidence="6" id="KW-1185">Reference proteome</keyword>
<proteinExistence type="inferred from homology"/>
<dbReference type="PROSITE" id="PS50931">
    <property type="entry name" value="HTH_LYSR"/>
    <property type="match status" value="1"/>
</dbReference>
<dbReference type="InterPro" id="IPR005119">
    <property type="entry name" value="LysR_subst-bd"/>
</dbReference>
<evidence type="ECO:0000313" key="6">
    <source>
        <dbReference type="Proteomes" id="UP000194440"/>
    </source>
</evidence>
<dbReference type="PANTHER" id="PTHR30537:SF31">
    <property type="entry name" value="TRANSCRIPTIONAL REGULATOR, LYSR FAMILY"/>
    <property type="match status" value="1"/>
</dbReference>
<dbReference type="AlphaFoldDB" id="A0A240TSH5"/>
<dbReference type="EMBL" id="CP021366">
    <property type="protein sequence ID" value="ART59268.1"/>
    <property type="molecule type" value="Genomic_DNA"/>
</dbReference>
<dbReference type="FunFam" id="1.10.10.10:FF:000001">
    <property type="entry name" value="LysR family transcriptional regulator"/>
    <property type="match status" value="1"/>
</dbReference>
<reference evidence="5" key="1">
    <citation type="submission" date="2017-05" db="EMBL/GenBank/DDBJ databases">
        <title>Polyphasic characterization of four soil-derived phenanthrene-degrading Acidovorax strains and proposal of Acidovorax phenanthrenivorans sp. nov.</title>
        <authorList>
            <person name="Singleton D."/>
            <person name="Lee J."/>
            <person name="Dickey A.N."/>
            <person name="Stroud A."/>
            <person name="Scholl E.H."/>
            <person name="Wright F.A."/>
            <person name="Aitken M.D."/>
        </authorList>
    </citation>
    <scope>NUCLEOTIDE SEQUENCE</scope>
    <source>
        <strain evidence="5">P4</strain>
    </source>
</reference>
<dbReference type="Gene3D" id="1.10.10.10">
    <property type="entry name" value="Winged helix-like DNA-binding domain superfamily/Winged helix DNA-binding domain"/>
    <property type="match status" value="1"/>
</dbReference>
<keyword evidence="3" id="KW-0238">DNA-binding</keyword>
<dbReference type="KEGG" id="acis:CBP35_08110"/>
<dbReference type="Pfam" id="PF03466">
    <property type="entry name" value="LysR_substrate"/>
    <property type="match status" value="1"/>
</dbReference>
<dbReference type="CDD" id="cd08473">
    <property type="entry name" value="PBP2_CrgA_like_4"/>
    <property type="match status" value="1"/>
</dbReference>
<gene>
    <name evidence="5" type="ORF">CBP36_10820</name>
</gene>
<comment type="similarity">
    <text evidence="1">Belongs to the LysR transcriptional regulatory family.</text>
</comment>
<dbReference type="OrthoDB" id="5671700at2"/>
<dbReference type="InterPro" id="IPR036388">
    <property type="entry name" value="WH-like_DNA-bd_sf"/>
</dbReference>
<dbReference type="InterPro" id="IPR036390">
    <property type="entry name" value="WH_DNA-bd_sf"/>
</dbReference>
<dbReference type="SUPFAM" id="SSF46785">
    <property type="entry name" value="Winged helix' DNA-binding domain"/>
    <property type="match status" value="1"/>
</dbReference>
<keyword evidence="4" id="KW-0804">Transcription</keyword>
<dbReference type="InterPro" id="IPR058163">
    <property type="entry name" value="LysR-type_TF_proteobact-type"/>
</dbReference>
<dbReference type="SUPFAM" id="SSF53850">
    <property type="entry name" value="Periplasmic binding protein-like II"/>
    <property type="match status" value="1"/>
</dbReference>
<dbReference type="NCBIfam" id="NF011573">
    <property type="entry name" value="PRK14997.1"/>
    <property type="match status" value="1"/>
</dbReference>
<accession>A0A240TSH5</accession>
<dbReference type="Gene3D" id="3.40.190.290">
    <property type="match status" value="1"/>
</dbReference>
<dbReference type="GO" id="GO:0006351">
    <property type="term" value="P:DNA-templated transcription"/>
    <property type="evidence" value="ECO:0007669"/>
    <property type="project" value="TreeGrafter"/>
</dbReference>
<evidence type="ECO:0000256" key="2">
    <source>
        <dbReference type="ARBA" id="ARBA00023015"/>
    </source>
</evidence>
<dbReference type="RefSeq" id="WP_086912573.1">
    <property type="nucleotide sequence ID" value="NZ_CP021359.1"/>
</dbReference>
<keyword evidence="2" id="KW-0805">Transcription regulation</keyword>
<dbReference type="InterPro" id="IPR000847">
    <property type="entry name" value="LysR_HTH_N"/>
</dbReference>
<evidence type="ECO:0000313" key="5">
    <source>
        <dbReference type="EMBL" id="ART59268.1"/>
    </source>
</evidence>
<organism evidence="5 6">
    <name type="scientific">Acidovorax carolinensis</name>
    <dbReference type="NCBI Taxonomy" id="553814"/>
    <lineage>
        <taxon>Bacteria</taxon>
        <taxon>Pseudomonadati</taxon>
        <taxon>Pseudomonadota</taxon>
        <taxon>Betaproteobacteria</taxon>
        <taxon>Burkholderiales</taxon>
        <taxon>Comamonadaceae</taxon>
        <taxon>Acidovorax</taxon>
    </lineage>
</organism>
<dbReference type="PANTHER" id="PTHR30537">
    <property type="entry name" value="HTH-TYPE TRANSCRIPTIONAL REGULATOR"/>
    <property type="match status" value="1"/>
</dbReference>
<evidence type="ECO:0000256" key="4">
    <source>
        <dbReference type="ARBA" id="ARBA00023163"/>
    </source>
</evidence>
<accession>A0A240UCQ6</accession>
<dbReference type="Pfam" id="PF00126">
    <property type="entry name" value="HTH_1"/>
    <property type="match status" value="1"/>
</dbReference>
<name>A0A240TSH5_9BURK</name>
<sequence>MQDLNDLYFFVQVVEHQGFAPAGRALGMPKSTLSRRIAQLEERLGVRLIQRSTRRFAVTEIGQDYYRHCVAMLVEANAAQDVIERHSAEPQGTVRLACPTALLDYQLGELLARFMVVRPKVQVHLESTNRRVDVIGEGFDIAIRVRFPPLEDTDLVMRVLGESTQCLVASPDLLQAHGLSAPLLPADLSSLPSLDEGPPHREHMWSLRGPGGAMATVSHHPRLISDDRLALRMAALHGVGVLQLPTMMVRKYLERGLLVDLLPDWQPRPGVVHAVFPSRRGLLPAVRELIDYLAAEFARPALAARGDQTARTGASLAISAQSS</sequence>
<dbReference type="KEGG" id="acid:CBP33_10890"/>